<dbReference type="SUPFAM" id="SSF52540">
    <property type="entry name" value="P-loop containing nucleoside triphosphate hydrolases"/>
    <property type="match status" value="1"/>
</dbReference>
<dbReference type="CDD" id="cd00009">
    <property type="entry name" value="AAA"/>
    <property type="match status" value="1"/>
</dbReference>
<dbReference type="EMBL" id="CP071448">
    <property type="protein sequence ID" value="QSW87357.1"/>
    <property type="molecule type" value="Genomic_DNA"/>
</dbReference>
<dbReference type="RefSeq" id="WP_207294611.1">
    <property type="nucleotide sequence ID" value="NZ_CP071448.1"/>
</dbReference>
<protein>
    <submittedName>
        <fullName evidence="2">ATP-binding protein</fullName>
    </submittedName>
</protein>
<dbReference type="Pfam" id="PF20720">
    <property type="entry name" value="nSTAND3"/>
    <property type="match status" value="1"/>
</dbReference>
<keyword evidence="3" id="KW-1185">Reference proteome</keyword>
<organism evidence="2 3">
    <name type="scientific">Flavobacterium endoglycinae</name>
    <dbReference type="NCBI Taxonomy" id="2816357"/>
    <lineage>
        <taxon>Bacteria</taxon>
        <taxon>Pseudomonadati</taxon>
        <taxon>Bacteroidota</taxon>
        <taxon>Flavobacteriia</taxon>
        <taxon>Flavobacteriales</taxon>
        <taxon>Flavobacteriaceae</taxon>
        <taxon>Flavobacterium</taxon>
    </lineage>
</organism>
<keyword evidence="2" id="KW-0547">Nucleotide-binding</keyword>
<evidence type="ECO:0000259" key="1">
    <source>
        <dbReference type="Pfam" id="PF20720"/>
    </source>
</evidence>
<dbReference type="GO" id="GO:0005524">
    <property type="term" value="F:ATP binding"/>
    <property type="evidence" value="ECO:0007669"/>
    <property type="project" value="UniProtKB-KW"/>
</dbReference>
<evidence type="ECO:0000313" key="2">
    <source>
        <dbReference type="EMBL" id="QSW87357.1"/>
    </source>
</evidence>
<dbReference type="InterPro" id="IPR049050">
    <property type="entry name" value="nSTAND3"/>
</dbReference>
<reference evidence="2 3" key="1">
    <citation type="submission" date="2021-03" db="EMBL/GenBank/DDBJ databases">
        <title>Flavobacterium kribbensis sp. nov, an endophytic bacteria, isolated from soybean.</title>
        <authorList>
            <person name="Lee J."/>
            <person name="Seo J."/>
        </authorList>
    </citation>
    <scope>NUCLEOTIDE SEQUENCE [LARGE SCALE GENOMIC DNA]</scope>
    <source>
        <strain evidence="2 3">BB8</strain>
    </source>
</reference>
<evidence type="ECO:0000313" key="3">
    <source>
        <dbReference type="Proteomes" id="UP000663440"/>
    </source>
</evidence>
<feature type="domain" description="Novel STAND NTPase 3" evidence="1">
    <location>
        <begin position="260"/>
        <end position="386"/>
    </location>
</feature>
<accession>A0ABX7Q8U5</accession>
<dbReference type="InterPro" id="IPR027417">
    <property type="entry name" value="P-loop_NTPase"/>
</dbReference>
<dbReference type="Proteomes" id="UP000663440">
    <property type="component" value="Chromosome"/>
</dbReference>
<keyword evidence="2" id="KW-0067">ATP-binding</keyword>
<proteinExistence type="predicted"/>
<gene>
    <name evidence="2" type="ORF">J0383_13775</name>
</gene>
<name>A0ABX7Q8U5_9FLAO</name>
<dbReference type="Gene3D" id="3.40.50.300">
    <property type="entry name" value="P-loop containing nucleotide triphosphate hydrolases"/>
    <property type="match status" value="1"/>
</dbReference>
<sequence length="871" mass="104067">MEIKLKCTDYTTKLNFKEAVKNVFDFNIGTAITEVVGITDSKEMKAFSLLFNTFKTTNTQLKKELGQEILNTITGLSIISVEFEIALKNYFEQEVTLTKDFFEDIIKYNPAYLRKSFKIFKNNVDELKIKMPENYEYKYYITFRDNLQKEFQEKTEYYQELITFFSNPIFEQNKPFQLQLSHYQNIKNFFTSPLQPDIDECIESLKDLYIDPYFKIYKNNIDFRTEDNYEYFTEPKSKISIHSFLNEYFLKGNKHSDLKTNYNMLFLLGQPGQGKTSFCYKLIYDYLETNNGLPETPLYFIKIRDLIAKDFINDTFNTITKYLNQNISFETDSCVLILDGLDEAYMAGGLNDNDLKNLYDRLNKTAQQNKNLKIILTSRLNYLKINDPCLDKSLVCQLNVLTDDQIREYTIKHKKFYPQNKFLNNIETILTEYDYRHIKELLQQAVLIYFISMADINIEEKDSKANIYDKIFDSLAKRSWDKQRGQLDYIKPAVKDNYNLYAKHLRIYIKNIAFEIYQSPNLYITLDKLSDLQSTKNFIKKCFNEDIFNSKEDIKELNKYLLISFYFQESNNNKSTDTAIEFFHNSLWEYLTAEYMWDANKNLLLRKDDDDEYENVSKERYFQMLNNLVDQKEFGGAINENLSYIIENENIEVKKIIFNQSIKIFYKLSEDDFLLEYSKKENQLSIIEKAVSVFSLFWNFLFYSNYNLENRIVTNDNINRLLFVFSKYRFRYIKNIIFQEDLSGFTYFLHSNIENTEFNELYDLKYAIETEIRNSAFHGCRFAKCSFIENTMFNVNFNNCFFHKSDYLRDNKFINVKFNNAEVPSADWLIQLEKKNELDQFTKDNNVIEKVIEKNYNGKNITKYYVRCLEQ</sequence>